<feature type="compositionally biased region" description="Polar residues" evidence="1">
    <location>
        <begin position="278"/>
        <end position="294"/>
    </location>
</feature>
<feature type="compositionally biased region" description="Polar residues" evidence="1">
    <location>
        <begin position="333"/>
        <end position="344"/>
    </location>
</feature>
<feature type="compositionally biased region" description="Pro residues" evidence="1">
    <location>
        <begin position="217"/>
        <end position="231"/>
    </location>
</feature>
<evidence type="ECO:0000313" key="7">
    <source>
        <dbReference type="Proteomes" id="UP001408356"/>
    </source>
</evidence>
<sequence>MEPDTPTEGGRRRDRLMGKMFGKQKERAAEKERERQYKTEQSANDLSAFLGTTDKLQVLHPPPPPPAHGHREFETRQPQLALDTSRATRYPGALDVGIDGAQQLAYRSRSHSPPSARKNKGLAVRFADSYPEVIGEGGDECETATAEIGRRKRSKSVPFSAPIPPTKQGHEYARQVGAFQEVKPRNDDNGFVPGPIRRTQTGFSSVNDFSMDEPRAAPAPPNPQASPPQPRTLPAGETARSRFLETSDRKDEARRSFIEIHQHQQRQAEGMAFAEATRSASVEAQQQWDESGSSPEPVRAPQKMTRRDIPAVVMNEAPIPPPVFTAPFERSDSPSSPFRAQSTRKPLPQPLRHENRPPMRAQSTRTHIAPLIPDPTQPQQLPQAPPPRNAARRSPLPPAPEESSPIPSSASPQRSPLARLVAGEETPPALYNDNQSARSPEVDELRMNSRADTDTPSSHSGSIYSTSDLSHKATPVTQNPRDRGWSTTSPEKAPRKLSSQPPENDEAYDEFIVRTRHLYELFRLHAEQFKSLGSCKPEDMCRAALWWFLKGRIALETAIRSRGADLDETKSLMNRYQAYTDLTKAYWLTEQALPEIAEGKYDLSGADICEVRQVLATNLKKLAGSMKRNGLLPPEEPFMPQMMDKSIWIEYPSLSQDIISLLNGNWGSLLAATTQSNKQISAVEALPLGDSPALFNYGRVKADVYLMEQGLESMHTYFPCMLSINRQQKDSTLMFTVASQNGTVTLCIQSDKNAGPSWENVRWRTDKCSLELKMPRGFLVAIQCSQTDFRMLWNIFDFNAKVQSYLYPRKDELVTFQTKLKGFHYFDADPNGRTFPKEPVGQCELGLYERLLKEGSPTGPRSFHRGFRLAVVTGPRTRTLSGVTHFYPPHMPIQYAYLRGEQREPMVQLSYSDGKDKCRMVLSFNDDNEREKFIMLLKGSYVHSDEELITEVAIQGFNMAESLQDSKGGFLALQKLPWQLARIVNDKYAGETPPTVLAEKLRLELNSIDAKGASVGTIIDRINMAPGEFKIRLGTKDILTLHVIRNPQLDMTTSVLDRPGLADAPREFAALQNTVARSQTVRTYRFSSFKDLHAFEAGLTGYDVIFDGVALSLNITRRRMVVPVHKKWDSGTARIQVVKHAQDGTLQLLAFFEDWSHGHCMGYVLRGTDVYEASGKMGKATLKFVEAKFPLPKGGDSSEKGGHPKGDEDRFLCLDMPDYAGEHDDISIVFEDEGERDKLCAVMPAPVKGSRLSKLGR</sequence>
<evidence type="ECO:0000259" key="5">
    <source>
        <dbReference type="Pfam" id="PF24589"/>
    </source>
</evidence>
<comment type="caution">
    <text evidence="6">The sequence shown here is derived from an EMBL/GenBank/DDBJ whole genome shotgun (WGS) entry which is preliminary data.</text>
</comment>
<evidence type="ECO:0000313" key="6">
    <source>
        <dbReference type="EMBL" id="KAK9415310.1"/>
    </source>
</evidence>
<feature type="domain" description="DUF7611" evidence="2">
    <location>
        <begin position="651"/>
        <end position="806"/>
    </location>
</feature>
<dbReference type="InterPro" id="IPR056033">
    <property type="entry name" value="DUF7614"/>
</dbReference>
<feature type="compositionally biased region" description="Polar residues" evidence="1">
    <location>
        <begin position="198"/>
        <end position="208"/>
    </location>
</feature>
<feature type="region of interest" description="Disordered" evidence="1">
    <location>
        <begin position="55"/>
        <end position="74"/>
    </location>
</feature>
<keyword evidence="7" id="KW-1185">Reference proteome</keyword>
<dbReference type="Pfam" id="PF24587">
    <property type="entry name" value="DUF7612"/>
    <property type="match status" value="1"/>
</dbReference>
<feature type="compositionally biased region" description="Basic and acidic residues" evidence="1">
    <location>
        <begin position="239"/>
        <end position="262"/>
    </location>
</feature>
<feature type="domain" description="DUF7612" evidence="3">
    <location>
        <begin position="808"/>
        <end position="939"/>
    </location>
</feature>
<proteinExistence type="predicted"/>
<feature type="domain" description="DUF7614" evidence="5">
    <location>
        <begin position="1106"/>
        <end position="1244"/>
    </location>
</feature>
<organism evidence="6 7">
    <name type="scientific">Seiridium unicorne</name>
    <dbReference type="NCBI Taxonomy" id="138068"/>
    <lineage>
        <taxon>Eukaryota</taxon>
        <taxon>Fungi</taxon>
        <taxon>Dikarya</taxon>
        <taxon>Ascomycota</taxon>
        <taxon>Pezizomycotina</taxon>
        <taxon>Sordariomycetes</taxon>
        <taxon>Xylariomycetidae</taxon>
        <taxon>Amphisphaeriales</taxon>
        <taxon>Sporocadaceae</taxon>
        <taxon>Seiridium</taxon>
    </lineage>
</organism>
<evidence type="ECO:0000259" key="2">
    <source>
        <dbReference type="Pfam" id="PF24586"/>
    </source>
</evidence>
<feature type="region of interest" description="Disordered" evidence="1">
    <location>
        <begin position="146"/>
        <end position="505"/>
    </location>
</feature>
<evidence type="ECO:0000259" key="3">
    <source>
        <dbReference type="Pfam" id="PF24587"/>
    </source>
</evidence>
<dbReference type="InterPro" id="IPR056030">
    <property type="entry name" value="DUF7611"/>
</dbReference>
<gene>
    <name evidence="6" type="ORF">SUNI508_02158</name>
</gene>
<dbReference type="Pfam" id="PF24588">
    <property type="entry name" value="DUF7613"/>
    <property type="match status" value="1"/>
</dbReference>
<feature type="domain" description="DUF7613" evidence="4">
    <location>
        <begin position="944"/>
        <end position="1100"/>
    </location>
</feature>
<evidence type="ECO:0000256" key="1">
    <source>
        <dbReference type="SAM" id="MobiDB-lite"/>
    </source>
</evidence>
<feature type="compositionally biased region" description="Polar residues" evidence="1">
    <location>
        <begin position="475"/>
        <end position="490"/>
    </location>
</feature>
<feature type="compositionally biased region" description="Basic and acidic residues" evidence="1">
    <location>
        <begin position="440"/>
        <end position="453"/>
    </location>
</feature>
<dbReference type="Proteomes" id="UP001408356">
    <property type="component" value="Unassembled WGS sequence"/>
</dbReference>
<accession>A0ABR2UL14</accession>
<name>A0ABR2UL14_9PEZI</name>
<feature type="compositionally biased region" description="Polar residues" evidence="1">
    <location>
        <begin position="454"/>
        <end position="468"/>
    </location>
</feature>
<protein>
    <submittedName>
        <fullName evidence="6">Uncharacterized protein</fullName>
    </submittedName>
</protein>
<dbReference type="Pfam" id="PF24586">
    <property type="entry name" value="DUF7611"/>
    <property type="match status" value="1"/>
</dbReference>
<dbReference type="InterPro" id="IPR056031">
    <property type="entry name" value="DUF7612"/>
</dbReference>
<feature type="compositionally biased region" description="Basic and acidic residues" evidence="1">
    <location>
        <begin position="9"/>
        <end position="38"/>
    </location>
</feature>
<reference evidence="6 7" key="1">
    <citation type="journal article" date="2024" name="J. Plant Pathol.">
        <title>Sequence and assembly of the genome of Seiridium unicorne, isolate CBS 538.82, causal agent of cypress canker disease.</title>
        <authorList>
            <person name="Scali E."/>
            <person name="Rocca G.D."/>
            <person name="Danti R."/>
            <person name="Garbelotto M."/>
            <person name="Barberini S."/>
            <person name="Baroncelli R."/>
            <person name="Emiliani G."/>
        </authorList>
    </citation>
    <scope>NUCLEOTIDE SEQUENCE [LARGE SCALE GENOMIC DNA]</scope>
    <source>
        <strain evidence="6 7">BM-138-508</strain>
    </source>
</reference>
<feature type="compositionally biased region" description="Low complexity" evidence="1">
    <location>
        <begin position="401"/>
        <end position="416"/>
    </location>
</feature>
<dbReference type="EMBL" id="JARVKF010000418">
    <property type="protein sequence ID" value="KAK9415310.1"/>
    <property type="molecule type" value="Genomic_DNA"/>
</dbReference>
<evidence type="ECO:0000259" key="4">
    <source>
        <dbReference type="Pfam" id="PF24588"/>
    </source>
</evidence>
<feature type="region of interest" description="Disordered" evidence="1">
    <location>
        <begin position="1"/>
        <end position="46"/>
    </location>
</feature>
<dbReference type="Pfam" id="PF24589">
    <property type="entry name" value="DUF7614"/>
    <property type="match status" value="1"/>
</dbReference>
<dbReference type="InterPro" id="IPR056032">
    <property type="entry name" value="DUF7613"/>
</dbReference>